<dbReference type="Gene3D" id="3.40.1090.10">
    <property type="entry name" value="Cytosolic phospholipase A2 catalytic domain"/>
    <property type="match status" value="2"/>
</dbReference>
<dbReference type="PANTHER" id="PTHR14226">
    <property type="entry name" value="NEUROPATHY TARGET ESTERASE/SWISS CHEESE D.MELANOGASTER"/>
    <property type="match status" value="1"/>
</dbReference>
<sequence>MAVLQNLPLWPNSKQPVEEEPETPTTIPEPEITPGIGLALGGGAARGWAHIGVLKALSEAGIQLDFIAGTSIGAVVGGCYLCGKLDQLEEWVVSLSRRRVFSMVDLSFGGSGLISGKKVLSLFEDHFGGIMIEDLDRPFAAVATELGTGHEIWLKKGPLTQAMRCSTSLPGVFEPVAYGGRWLVDGALVNPIPVSVCRAMGARAVIAVNLNSDTFGRGSTVVHELPPIPKDMIPEIDSKLNKDPGGTIKRVLRRQIFGGKQKGLPGISGVMMDSYNIIQDRIGRSRLAGDPPDTILTLRLSHLGLFDFHRGEEAIRVGYETTCRALPELHQLAEMQP</sequence>
<keyword evidence="8" id="KW-1185">Reference proteome</keyword>
<evidence type="ECO:0000313" key="8">
    <source>
        <dbReference type="Proteomes" id="UP000680706"/>
    </source>
</evidence>
<feature type="short sequence motif" description="DGA/G" evidence="4">
    <location>
        <begin position="185"/>
        <end position="187"/>
    </location>
</feature>
<evidence type="ECO:0000259" key="6">
    <source>
        <dbReference type="PROSITE" id="PS51635"/>
    </source>
</evidence>
<gene>
    <name evidence="7" type="ORF">KGB56_14735</name>
</gene>
<dbReference type="Pfam" id="PF01734">
    <property type="entry name" value="Patatin"/>
    <property type="match status" value="1"/>
</dbReference>
<dbReference type="PROSITE" id="PS51635">
    <property type="entry name" value="PNPLA"/>
    <property type="match status" value="1"/>
</dbReference>
<keyword evidence="2 4" id="KW-0442">Lipid degradation</keyword>
<evidence type="ECO:0000256" key="1">
    <source>
        <dbReference type="ARBA" id="ARBA00022801"/>
    </source>
</evidence>
<dbReference type="PANTHER" id="PTHR14226:SF76">
    <property type="entry name" value="NTE FAMILY PROTEIN RSSA"/>
    <property type="match status" value="1"/>
</dbReference>
<feature type="region of interest" description="Disordered" evidence="5">
    <location>
        <begin position="12"/>
        <end position="31"/>
    </location>
</feature>
<feature type="active site" description="Nucleophile" evidence="4">
    <location>
        <position position="71"/>
    </location>
</feature>
<feature type="short sequence motif" description="GXSXG" evidence="4">
    <location>
        <begin position="69"/>
        <end position="73"/>
    </location>
</feature>
<organism evidence="7 8">
    <name type="scientific">Pseudovibrio brasiliensis</name>
    <dbReference type="NCBI Taxonomy" id="1898042"/>
    <lineage>
        <taxon>Bacteria</taxon>
        <taxon>Pseudomonadati</taxon>
        <taxon>Pseudomonadota</taxon>
        <taxon>Alphaproteobacteria</taxon>
        <taxon>Hyphomicrobiales</taxon>
        <taxon>Stappiaceae</taxon>
        <taxon>Pseudovibrio</taxon>
    </lineage>
</organism>
<dbReference type="RefSeq" id="WP_075701734.1">
    <property type="nucleotide sequence ID" value="NZ_CP074126.1"/>
</dbReference>
<dbReference type="EMBL" id="CP074126">
    <property type="protein sequence ID" value="QUS54640.1"/>
    <property type="molecule type" value="Genomic_DNA"/>
</dbReference>
<dbReference type="InterPro" id="IPR050301">
    <property type="entry name" value="NTE"/>
</dbReference>
<proteinExistence type="predicted"/>
<name>A0ABX8AL61_9HYPH</name>
<evidence type="ECO:0000256" key="5">
    <source>
        <dbReference type="SAM" id="MobiDB-lite"/>
    </source>
</evidence>
<evidence type="ECO:0000313" key="7">
    <source>
        <dbReference type="EMBL" id="QUS54640.1"/>
    </source>
</evidence>
<accession>A0ABX8AL61</accession>
<keyword evidence="3 4" id="KW-0443">Lipid metabolism</keyword>
<feature type="active site" description="Proton acceptor" evidence="4">
    <location>
        <position position="185"/>
    </location>
</feature>
<evidence type="ECO:0000256" key="3">
    <source>
        <dbReference type="ARBA" id="ARBA00023098"/>
    </source>
</evidence>
<dbReference type="Proteomes" id="UP000680706">
    <property type="component" value="Chromosome"/>
</dbReference>
<feature type="domain" description="PNPLA" evidence="6">
    <location>
        <begin position="38"/>
        <end position="198"/>
    </location>
</feature>
<comment type="caution">
    <text evidence="4">Lacks conserved residue(s) required for the propagation of feature annotation.</text>
</comment>
<dbReference type="InterPro" id="IPR016035">
    <property type="entry name" value="Acyl_Trfase/lysoPLipase"/>
</dbReference>
<reference evidence="7 8" key="1">
    <citation type="journal article" date="2021" name="Angew. Chem. Int. Ed. Engl.">
        <title>A novel family of nonribosomal peptides modulate collective behavior in Pseudovibrio bacteria isolated from marine sponges.</title>
        <authorList>
            <person name="Ioca L.P."/>
            <person name="Dai Y."/>
            <person name="Kunakom S."/>
            <person name="Diaz-Espinosa J."/>
            <person name="Krunic A."/>
            <person name="Crnkovic C.M."/>
            <person name="Orjala J."/>
            <person name="Sanchez L.M."/>
            <person name="Ferreira A.G."/>
            <person name="Berlinck R.G.S."/>
            <person name="Eustaquio A.S."/>
        </authorList>
    </citation>
    <scope>NUCLEOTIDE SEQUENCE [LARGE SCALE GENOMIC DNA]</scope>
    <source>
        <strain evidence="7 8">Ab134</strain>
    </source>
</reference>
<protein>
    <submittedName>
        <fullName evidence="7">Patatin-like phospholipase family protein</fullName>
    </submittedName>
</protein>
<evidence type="ECO:0000256" key="4">
    <source>
        <dbReference type="PROSITE-ProRule" id="PRU01161"/>
    </source>
</evidence>
<evidence type="ECO:0000256" key="2">
    <source>
        <dbReference type="ARBA" id="ARBA00022963"/>
    </source>
</evidence>
<dbReference type="SUPFAM" id="SSF52151">
    <property type="entry name" value="FabD/lysophospholipase-like"/>
    <property type="match status" value="1"/>
</dbReference>
<dbReference type="InterPro" id="IPR002641">
    <property type="entry name" value="PNPLA_dom"/>
</dbReference>
<keyword evidence="1 4" id="KW-0378">Hydrolase</keyword>